<dbReference type="EMBL" id="JBHSQJ010000064">
    <property type="protein sequence ID" value="MFC5908741.1"/>
    <property type="molecule type" value="Genomic_DNA"/>
</dbReference>
<dbReference type="Pfam" id="PF03861">
    <property type="entry name" value="ANTAR"/>
    <property type="match status" value="1"/>
</dbReference>
<proteinExistence type="predicted"/>
<keyword evidence="1" id="KW-0175">Coiled coil</keyword>
<evidence type="ECO:0000259" key="2">
    <source>
        <dbReference type="PROSITE" id="PS50921"/>
    </source>
</evidence>
<reference evidence="4" key="1">
    <citation type="journal article" date="2019" name="Int. J. Syst. Evol. Microbiol.">
        <title>The Global Catalogue of Microorganisms (GCM) 10K type strain sequencing project: providing services to taxonomists for standard genome sequencing and annotation.</title>
        <authorList>
            <consortium name="The Broad Institute Genomics Platform"/>
            <consortium name="The Broad Institute Genome Sequencing Center for Infectious Disease"/>
            <person name="Wu L."/>
            <person name="Ma J."/>
        </authorList>
    </citation>
    <scope>NUCLEOTIDE SEQUENCE [LARGE SCALE GENOMIC DNA]</scope>
    <source>
        <strain evidence="4">JCM 4816</strain>
    </source>
</reference>
<gene>
    <name evidence="3" type="ORF">ACFP3V_16155</name>
</gene>
<dbReference type="PROSITE" id="PS50921">
    <property type="entry name" value="ANTAR"/>
    <property type="match status" value="1"/>
</dbReference>
<feature type="domain" description="ANTAR" evidence="2">
    <location>
        <begin position="48"/>
        <end position="109"/>
    </location>
</feature>
<accession>A0ABW1G4K7</accession>
<dbReference type="InterPro" id="IPR005561">
    <property type="entry name" value="ANTAR"/>
</dbReference>
<name>A0ABW1G4K7_9ACTN</name>
<keyword evidence="4" id="KW-1185">Reference proteome</keyword>
<evidence type="ECO:0000256" key="1">
    <source>
        <dbReference type="SAM" id="Coils"/>
    </source>
</evidence>
<dbReference type="Gene3D" id="1.10.10.10">
    <property type="entry name" value="Winged helix-like DNA-binding domain superfamily/Winged helix DNA-binding domain"/>
    <property type="match status" value="1"/>
</dbReference>
<dbReference type="SMART" id="SM01012">
    <property type="entry name" value="ANTAR"/>
    <property type="match status" value="1"/>
</dbReference>
<dbReference type="InterPro" id="IPR011006">
    <property type="entry name" value="CheY-like_superfamily"/>
</dbReference>
<protein>
    <submittedName>
        <fullName evidence="3">ANTAR domain-containing response regulator</fullName>
    </submittedName>
</protein>
<dbReference type="SUPFAM" id="SSF52172">
    <property type="entry name" value="CheY-like"/>
    <property type="match status" value="1"/>
</dbReference>
<dbReference type="Proteomes" id="UP001596174">
    <property type="component" value="Unassembled WGS sequence"/>
</dbReference>
<sequence>MVDPGVVDADRVISASAALGMAQALVLTLEGTLRQLREEVAALEEVGDGVLRQENAQLRAALATRGVIEQAKGILMARHGYDAETAFKELAQRSTHQRTKVRQIAERLVHEAVATPLQHP</sequence>
<comment type="caution">
    <text evidence="3">The sequence shown here is derived from an EMBL/GenBank/DDBJ whole genome shotgun (WGS) entry which is preliminary data.</text>
</comment>
<feature type="coiled-coil region" evidence="1">
    <location>
        <begin position="26"/>
        <end position="53"/>
    </location>
</feature>
<evidence type="ECO:0000313" key="3">
    <source>
        <dbReference type="EMBL" id="MFC5908741.1"/>
    </source>
</evidence>
<evidence type="ECO:0000313" key="4">
    <source>
        <dbReference type="Proteomes" id="UP001596174"/>
    </source>
</evidence>
<dbReference type="RefSeq" id="WP_380583903.1">
    <property type="nucleotide sequence ID" value="NZ_JBHSQJ010000064.1"/>
</dbReference>
<organism evidence="3 4">
    <name type="scientific">Streptacidiphilus monticola</name>
    <dbReference type="NCBI Taxonomy" id="2161674"/>
    <lineage>
        <taxon>Bacteria</taxon>
        <taxon>Bacillati</taxon>
        <taxon>Actinomycetota</taxon>
        <taxon>Actinomycetes</taxon>
        <taxon>Kitasatosporales</taxon>
        <taxon>Streptomycetaceae</taxon>
        <taxon>Streptacidiphilus</taxon>
    </lineage>
</organism>
<dbReference type="InterPro" id="IPR036388">
    <property type="entry name" value="WH-like_DNA-bd_sf"/>
</dbReference>